<evidence type="ECO:0000313" key="1">
    <source>
        <dbReference type="EMBL" id="GAA2395031.1"/>
    </source>
</evidence>
<protein>
    <submittedName>
        <fullName evidence="1">Uncharacterized protein</fullName>
    </submittedName>
</protein>
<dbReference type="Proteomes" id="UP001501170">
    <property type="component" value="Unassembled WGS sequence"/>
</dbReference>
<reference evidence="1 2" key="1">
    <citation type="journal article" date="2019" name="Int. J. Syst. Evol. Microbiol.">
        <title>The Global Catalogue of Microorganisms (GCM) 10K type strain sequencing project: providing services to taxonomists for standard genome sequencing and annotation.</title>
        <authorList>
            <consortium name="The Broad Institute Genomics Platform"/>
            <consortium name="The Broad Institute Genome Sequencing Center for Infectious Disease"/>
            <person name="Wu L."/>
            <person name="Ma J."/>
        </authorList>
    </citation>
    <scope>NUCLEOTIDE SEQUENCE [LARGE SCALE GENOMIC DNA]</scope>
    <source>
        <strain evidence="1 2">JCM 16227</strain>
    </source>
</reference>
<gene>
    <name evidence="1" type="ORF">GCM10009855_37600</name>
</gene>
<name>A0ABN3I5E6_9ACTN</name>
<proteinExistence type="predicted"/>
<keyword evidence="2" id="KW-1185">Reference proteome</keyword>
<sequence>MAEWFDLIPDVPGGPRGWIVIRAAKSPVLSWLVVQVLSARRHVGLQIDHHDALIDLPLSAIPQLLDEHTYPRAFIAEFA</sequence>
<accession>A0ABN3I5E6</accession>
<dbReference type="EMBL" id="BAAARB010000052">
    <property type="protein sequence ID" value="GAA2395031.1"/>
    <property type="molecule type" value="Genomic_DNA"/>
</dbReference>
<evidence type="ECO:0000313" key="2">
    <source>
        <dbReference type="Proteomes" id="UP001501170"/>
    </source>
</evidence>
<organism evidence="1 2">
    <name type="scientific">Gordonia cholesterolivorans</name>
    <dbReference type="NCBI Taxonomy" id="559625"/>
    <lineage>
        <taxon>Bacteria</taxon>
        <taxon>Bacillati</taxon>
        <taxon>Actinomycetota</taxon>
        <taxon>Actinomycetes</taxon>
        <taxon>Mycobacteriales</taxon>
        <taxon>Gordoniaceae</taxon>
        <taxon>Gordonia</taxon>
    </lineage>
</organism>
<comment type="caution">
    <text evidence="1">The sequence shown here is derived from an EMBL/GenBank/DDBJ whole genome shotgun (WGS) entry which is preliminary data.</text>
</comment>